<feature type="transmembrane region" description="Helical" evidence="2">
    <location>
        <begin position="12"/>
        <end position="29"/>
    </location>
</feature>
<evidence type="ECO:0000313" key="3">
    <source>
        <dbReference type="EMBL" id="KAJ7717241.1"/>
    </source>
</evidence>
<comment type="caution">
    <text evidence="3">The sequence shown here is derived from an EMBL/GenBank/DDBJ whole genome shotgun (WGS) entry which is preliminary data.</text>
</comment>
<keyword evidence="2" id="KW-1133">Transmembrane helix</keyword>
<feature type="non-terminal residue" evidence="3">
    <location>
        <position position="1"/>
    </location>
</feature>
<evidence type="ECO:0000313" key="4">
    <source>
        <dbReference type="Proteomes" id="UP001215280"/>
    </source>
</evidence>
<reference evidence="3" key="1">
    <citation type="submission" date="2023-03" db="EMBL/GenBank/DDBJ databases">
        <title>Massive genome expansion in bonnet fungi (Mycena s.s.) driven by repeated elements and novel gene families across ecological guilds.</title>
        <authorList>
            <consortium name="Lawrence Berkeley National Laboratory"/>
            <person name="Harder C.B."/>
            <person name="Miyauchi S."/>
            <person name="Viragh M."/>
            <person name="Kuo A."/>
            <person name="Thoen E."/>
            <person name="Andreopoulos B."/>
            <person name="Lu D."/>
            <person name="Skrede I."/>
            <person name="Drula E."/>
            <person name="Henrissat B."/>
            <person name="Morin E."/>
            <person name="Kohler A."/>
            <person name="Barry K."/>
            <person name="LaButti K."/>
            <person name="Morin E."/>
            <person name="Salamov A."/>
            <person name="Lipzen A."/>
            <person name="Mereny Z."/>
            <person name="Hegedus B."/>
            <person name="Baldrian P."/>
            <person name="Stursova M."/>
            <person name="Weitz H."/>
            <person name="Taylor A."/>
            <person name="Grigoriev I.V."/>
            <person name="Nagy L.G."/>
            <person name="Martin F."/>
            <person name="Kauserud H."/>
        </authorList>
    </citation>
    <scope>NUCLEOTIDE SEQUENCE</scope>
    <source>
        <strain evidence="3">CBHHK188m</strain>
    </source>
</reference>
<organism evidence="3 4">
    <name type="scientific">Mycena maculata</name>
    <dbReference type="NCBI Taxonomy" id="230809"/>
    <lineage>
        <taxon>Eukaryota</taxon>
        <taxon>Fungi</taxon>
        <taxon>Dikarya</taxon>
        <taxon>Basidiomycota</taxon>
        <taxon>Agaricomycotina</taxon>
        <taxon>Agaricomycetes</taxon>
        <taxon>Agaricomycetidae</taxon>
        <taxon>Agaricales</taxon>
        <taxon>Marasmiineae</taxon>
        <taxon>Mycenaceae</taxon>
        <taxon>Mycena</taxon>
    </lineage>
</organism>
<protein>
    <recommendedName>
        <fullName evidence="5">Transmembrane protein</fullName>
    </recommendedName>
</protein>
<feature type="compositionally biased region" description="Polar residues" evidence="1">
    <location>
        <begin position="258"/>
        <end position="269"/>
    </location>
</feature>
<keyword evidence="2" id="KW-0472">Membrane</keyword>
<dbReference type="EMBL" id="JARJLG010000321">
    <property type="protein sequence ID" value="KAJ7717241.1"/>
    <property type="molecule type" value="Genomic_DNA"/>
</dbReference>
<feature type="region of interest" description="Disordered" evidence="1">
    <location>
        <begin position="258"/>
        <end position="278"/>
    </location>
</feature>
<dbReference type="PANTHER" id="PTHR38848:SF3">
    <property type="entry name" value="G-PROTEIN COUPLED RECEPTORS FAMILY 3 PROFILE DOMAIN-CONTAINING PROTEIN"/>
    <property type="match status" value="1"/>
</dbReference>
<dbReference type="AlphaFoldDB" id="A0AAD7HCH3"/>
<feature type="transmembrane region" description="Helical" evidence="2">
    <location>
        <begin position="230"/>
        <end position="252"/>
    </location>
</feature>
<feature type="transmembrane region" description="Helical" evidence="2">
    <location>
        <begin position="168"/>
        <end position="188"/>
    </location>
</feature>
<accession>A0AAD7HCH3</accession>
<feature type="transmembrane region" description="Helical" evidence="2">
    <location>
        <begin position="50"/>
        <end position="72"/>
    </location>
</feature>
<keyword evidence="2" id="KW-0812">Transmembrane</keyword>
<feature type="transmembrane region" description="Helical" evidence="2">
    <location>
        <begin position="200"/>
        <end position="224"/>
    </location>
</feature>
<proteinExistence type="predicted"/>
<sequence>TNFPTPGLQFLSAWIHFMGVTILTFFLSRRVSTENLTSRQGWERITWPRLCILLVLLDSYLFIWSAGLLIFGVGMQTNHTSCTAGIYLCILFYTTSKILIYAFLTEKVYIVWGNGDKRLRSPVYLVCAGTIALYVAIIVLLIFQRIAEFRPGDDACEIGLRPTASLSLVAYDLYINLLLTSLFLWRILRLKISSPSLRRAAIRTLVASLAALTTSTVNMVVLTVLKGREFGWLCLGSCGSDVILNAVVLFWVTTTVSTPSGQHESASTGPPSPDTPAA</sequence>
<evidence type="ECO:0000256" key="1">
    <source>
        <dbReference type="SAM" id="MobiDB-lite"/>
    </source>
</evidence>
<feature type="transmembrane region" description="Helical" evidence="2">
    <location>
        <begin position="84"/>
        <end position="103"/>
    </location>
</feature>
<gene>
    <name evidence="3" type="ORF">DFH07DRAFT_719626</name>
</gene>
<name>A0AAD7HCH3_9AGAR</name>
<keyword evidence="4" id="KW-1185">Reference proteome</keyword>
<evidence type="ECO:0000256" key="2">
    <source>
        <dbReference type="SAM" id="Phobius"/>
    </source>
</evidence>
<evidence type="ECO:0008006" key="5">
    <source>
        <dbReference type="Google" id="ProtNLM"/>
    </source>
</evidence>
<feature type="transmembrane region" description="Helical" evidence="2">
    <location>
        <begin position="123"/>
        <end position="143"/>
    </location>
</feature>
<dbReference type="PANTHER" id="PTHR38848">
    <property type="entry name" value="G-PROTEIN COUPLED RECEPTORS FAMILY 3 PROFILE DOMAIN-CONTAINING PROTEIN"/>
    <property type="match status" value="1"/>
</dbReference>
<feature type="non-terminal residue" evidence="3">
    <location>
        <position position="278"/>
    </location>
</feature>
<dbReference type="Proteomes" id="UP001215280">
    <property type="component" value="Unassembled WGS sequence"/>
</dbReference>